<dbReference type="SUPFAM" id="SSF51735">
    <property type="entry name" value="NAD(P)-binding Rossmann-fold domains"/>
    <property type="match status" value="1"/>
</dbReference>
<gene>
    <name evidence="2" type="ORF">CVT25_011717</name>
</gene>
<dbReference type="Pfam" id="PF22685">
    <property type="entry name" value="Gal80p_C-like"/>
    <property type="match status" value="1"/>
</dbReference>
<dbReference type="InterPro" id="IPR051317">
    <property type="entry name" value="Gfo/Idh/MocA_oxidoreduct"/>
</dbReference>
<dbReference type="STRING" id="93625.A0A409WI99"/>
<evidence type="ECO:0000313" key="2">
    <source>
        <dbReference type="EMBL" id="PPQ78258.1"/>
    </source>
</evidence>
<name>A0A409WI99_PSICY</name>
<proteinExistence type="predicted"/>
<dbReference type="OrthoDB" id="64915at2759"/>
<feature type="domain" description="Gal80p-like C-terminal" evidence="1">
    <location>
        <begin position="135"/>
        <end position="282"/>
    </location>
</feature>
<organism evidence="2 3">
    <name type="scientific">Psilocybe cyanescens</name>
    <dbReference type="NCBI Taxonomy" id="93625"/>
    <lineage>
        <taxon>Eukaryota</taxon>
        <taxon>Fungi</taxon>
        <taxon>Dikarya</taxon>
        <taxon>Basidiomycota</taxon>
        <taxon>Agaricomycotina</taxon>
        <taxon>Agaricomycetes</taxon>
        <taxon>Agaricomycetidae</taxon>
        <taxon>Agaricales</taxon>
        <taxon>Agaricineae</taxon>
        <taxon>Strophariaceae</taxon>
        <taxon>Psilocybe</taxon>
    </lineage>
</organism>
<dbReference type="SUPFAM" id="SSF55347">
    <property type="entry name" value="Glyceraldehyde-3-phosphate dehydrogenase-like, C-terminal domain"/>
    <property type="match status" value="1"/>
</dbReference>
<dbReference type="PANTHER" id="PTHR43708">
    <property type="entry name" value="CONSERVED EXPRESSED OXIDOREDUCTASE (EUROFUNG)"/>
    <property type="match status" value="1"/>
</dbReference>
<dbReference type="InterPro" id="IPR055080">
    <property type="entry name" value="Gal80p-like_C"/>
</dbReference>
<protein>
    <recommendedName>
        <fullName evidence="1">Gal80p-like C-terminal domain-containing protein</fullName>
    </recommendedName>
</protein>
<evidence type="ECO:0000259" key="1">
    <source>
        <dbReference type="Pfam" id="PF22685"/>
    </source>
</evidence>
<reference evidence="2 3" key="1">
    <citation type="journal article" date="2018" name="Evol. Lett.">
        <title>Horizontal gene cluster transfer increased hallucinogenic mushroom diversity.</title>
        <authorList>
            <person name="Reynolds H.T."/>
            <person name="Vijayakumar V."/>
            <person name="Gluck-Thaler E."/>
            <person name="Korotkin H.B."/>
            <person name="Matheny P.B."/>
            <person name="Slot J.C."/>
        </authorList>
    </citation>
    <scope>NUCLEOTIDE SEQUENCE [LARGE SCALE GENOMIC DNA]</scope>
    <source>
        <strain evidence="2 3">2631</strain>
    </source>
</reference>
<dbReference type="Proteomes" id="UP000283269">
    <property type="component" value="Unassembled WGS sequence"/>
</dbReference>
<dbReference type="Gene3D" id="3.40.50.720">
    <property type="entry name" value="NAD(P)-binding Rossmann-like Domain"/>
    <property type="match status" value="1"/>
</dbReference>
<dbReference type="PANTHER" id="PTHR43708:SF1">
    <property type="entry name" value="GALACTOSE_LACTOSE METABOLISM REGULATORY PROTEIN GAL80"/>
    <property type="match status" value="1"/>
</dbReference>
<dbReference type="AlphaFoldDB" id="A0A409WI99"/>
<sequence>MTSASYNKIKVGFVGLSATSGWAATSLAPALLQPSLQNTYDLVAISTTSENSAAASADKYSKELGHPIKPYFGETSKIASDPEIDLVAVSVKAPHHRETVLPVIEAKKDFFLEWPAGTSTKETEEIAAATRRQGVRELLASGVIGTVRSTNVIAHNPRETGFHAPFSKEINAYSLEKKNGASLLSIGIAHHLDTLTNVLGDFVSVTATNATFYPTITILDNDGKPTGRTAPSQYPDHYAITGFLRSGVLANILWRSGYVSNEGRRQYIWEIEGEEGSIRLQSNELLGAFPGIAESELYLNGKKVEFETAGNTVESCRQAWKEFAERTESYATIEDAVKHHRLIDAIETSAKEGRRITL</sequence>
<comment type="caution">
    <text evidence="2">The sequence shown here is derived from an EMBL/GenBank/DDBJ whole genome shotgun (WGS) entry which is preliminary data.</text>
</comment>
<evidence type="ECO:0000313" key="3">
    <source>
        <dbReference type="Proteomes" id="UP000283269"/>
    </source>
</evidence>
<dbReference type="InterPro" id="IPR036291">
    <property type="entry name" value="NAD(P)-bd_dom_sf"/>
</dbReference>
<accession>A0A409WI99</accession>
<dbReference type="Gene3D" id="3.30.360.10">
    <property type="entry name" value="Dihydrodipicolinate Reductase, domain 2"/>
    <property type="match status" value="1"/>
</dbReference>
<dbReference type="EMBL" id="NHYD01003423">
    <property type="protein sequence ID" value="PPQ78258.1"/>
    <property type="molecule type" value="Genomic_DNA"/>
</dbReference>
<keyword evidence="3" id="KW-1185">Reference proteome</keyword>
<dbReference type="InParanoid" id="A0A409WI99"/>
<dbReference type="GO" id="GO:0000166">
    <property type="term" value="F:nucleotide binding"/>
    <property type="evidence" value="ECO:0007669"/>
    <property type="project" value="InterPro"/>
</dbReference>